<evidence type="ECO:0000313" key="9">
    <source>
        <dbReference type="EMBL" id="MRX55217.1"/>
    </source>
</evidence>
<evidence type="ECO:0000256" key="7">
    <source>
        <dbReference type="HAMAP-Rule" id="MF_01933"/>
    </source>
</evidence>
<comment type="function">
    <text evidence="7">Converts 2-succinyl-6-hydroxy-2,4-cyclohexadiene-1-carboxylate (SHCHC) to 2-succinylbenzoate (OSB).</text>
</comment>
<dbReference type="Gene3D" id="3.20.20.120">
    <property type="entry name" value="Enolase-like C-terminal domain"/>
    <property type="match status" value="1"/>
</dbReference>
<dbReference type="InterPro" id="IPR036849">
    <property type="entry name" value="Enolase-like_C_sf"/>
</dbReference>
<dbReference type="SFLD" id="SFLDG00180">
    <property type="entry name" value="muconate_cycloisomerase"/>
    <property type="match status" value="1"/>
</dbReference>
<dbReference type="CDD" id="cd03317">
    <property type="entry name" value="NAAAR"/>
    <property type="match status" value="1"/>
</dbReference>
<dbReference type="Pfam" id="PF13378">
    <property type="entry name" value="MR_MLE_C"/>
    <property type="match status" value="1"/>
</dbReference>
<dbReference type="EMBL" id="WKKF01000004">
    <property type="protein sequence ID" value="MRX55217.1"/>
    <property type="molecule type" value="Genomic_DNA"/>
</dbReference>
<dbReference type="RefSeq" id="WP_154319038.1">
    <property type="nucleotide sequence ID" value="NZ_CAJGAA010000003.1"/>
</dbReference>
<feature type="binding site" evidence="7">
    <location>
        <position position="189"/>
    </location>
    <ligand>
        <name>Mg(2+)</name>
        <dbReference type="ChEBI" id="CHEBI:18420"/>
    </ligand>
</feature>
<dbReference type="UniPathway" id="UPA00079"/>
<feature type="active site" description="Proton donor" evidence="7">
    <location>
        <position position="164"/>
    </location>
</feature>
<evidence type="ECO:0000256" key="3">
    <source>
        <dbReference type="ARBA" id="ARBA00022723"/>
    </source>
</evidence>
<dbReference type="SUPFAM" id="SSF54826">
    <property type="entry name" value="Enolase N-terminal domain-like"/>
    <property type="match status" value="1"/>
</dbReference>
<evidence type="ECO:0000256" key="5">
    <source>
        <dbReference type="ARBA" id="ARBA00023239"/>
    </source>
</evidence>
<reference evidence="9 10" key="1">
    <citation type="submission" date="2019-11" db="EMBL/GenBank/DDBJ databases">
        <title>Bacillus idriensis genome.</title>
        <authorList>
            <person name="Konopka E.N."/>
            <person name="Newman J.D."/>
        </authorList>
    </citation>
    <scope>NUCLEOTIDE SEQUENCE [LARGE SCALE GENOMIC DNA]</scope>
    <source>
        <strain evidence="9 10">DSM 19097</strain>
    </source>
</reference>
<dbReference type="InterPro" id="IPR029065">
    <property type="entry name" value="Enolase_C-like"/>
</dbReference>
<comment type="similarity">
    <text evidence="7">Belongs to the mandelate racemase/muconate lactonizing enzyme family. MenC type 2 subfamily.</text>
</comment>
<evidence type="ECO:0000256" key="4">
    <source>
        <dbReference type="ARBA" id="ARBA00022842"/>
    </source>
</evidence>
<dbReference type="InterPro" id="IPR029017">
    <property type="entry name" value="Enolase-like_N"/>
</dbReference>
<dbReference type="InterPro" id="IPR013342">
    <property type="entry name" value="Mandelate_racemase_C"/>
</dbReference>
<accession>A0A6I2MD59</accession>
<proteinExistence type="inferred from homology"/>
<dbReference type="InterPro" id="IPR047585">
    <property type="entry name" value="MenC"/>
</dbReference>
<evidence type="ECO:0000256" key="2">
    <source>
        <dbReference type="ARBA" id="ARBA00022428"/>
    </source>
</evidence>
<dbReference type="NCBIfam" id="TIGR01928">
    <property type="entry name" value="menC_lowGC_arch"/>
    <property type="match status" value="1"/>
</dbReference>
<dbReference type="Proteomes" id="UP000441585">
    <property type="component" value="Unassembled WGS sequence"/>
</dbReference>
<comment type="pathway">
    <text evidence="7">Quinol/quinone metabolism; 1,4-dihydroxy-2-naphthoate biosynthesis; 1,4-dihydroxy-2-naphthoate from chorismate: step 4/7.</text>
</comment>
<comment type="catalytic activity">
    <reaction evidence="7">
        <text>(1R,6R)-6-hydroxy-2-succinyl-cyclohexa-2,4-diene-1-carboxylate = 2-succinylbenzoate + H2O</text>
        <dbReference type="Rhea" id="RHEA:10196"/>
        <dbReference type="ChEBI" id="CHEBI:15377"/>
        <dbReference type="ChEBI" id="CHEBI:18325"/>
        <dbReference type="ChEBI" id="CHEBI:58689"/>
        <dbReference type="EC" id="4.2.1.113"/>
    </reaction>
</comment>
<feature type="binding site" evidence="7">
    <location>
        <position position="239"/>
    </location>
    <ligand>
        <name>Mg(2+)</name>
        <dbReference type="ChEBI" id="CHEBI:18420"/>
    </ligand>
</feature>
<comment type="caution">
    <text evidence="9">The sequence shown here is derived from an EMBL/GenBank/DDBJ whole genome shotgun (WGS) entry which is preliminary data.</text>
</comment>
<protein>
    <recommendedName>
        <fullName evidence="6 7">o-succinylbenzoate synthase</fullName>
        <shortName evidence="7">OSB synthase</shortName>
        <shortName evidence="7">OSBS</shortName>
        <ecNumber evidence="6 7">4.2.1.113</ecNumber>
    </recommendedName>
    <alternativeName>
        <fullName evidence="7">4-(2'-carboxyphenyl)-4-oxybutyric acid synthase</fullName>
    </alternativeName>
    <alternativeName>
        <fullName evidence="7">o-succinylbenzoic acid synthase</fullName>
    </alternativeName>
</protein>
<dbReference type="InterPro" id="IPR010197">
    <property type="entry name" value="OSBS/NAAAR"/>
</dbReference>
<dbReference type="GO" id="GO:0009234">
    <property type="term" value="P:menaquinone biosynthetic process"/>
    <property type="evidence" value="ECO:0007669"/>
    <property type="project" value="UniProtKB-UniRule"/>
</dbReference>
<dbReference type="SUPFAM" id="SSF51604">
    <property type="entry name" value="Enolase C-terminal domain-like"/>
    <property type="match status" value="1"/>
</dbReference>
<dbReference type="EC" id="4.2.1.113" evidence="6 7"/>
<dbReference type="HAMAP" id="MF_01933">
    <property type="entry name" value="MenC_2"/>
    <property type="match status" value="1"/>
</dbReference>
<keyword evidence="3 7" id="KW-0479">Metal-binding</keyword>
<sequence length="371" mass="41150">MIDVQEVTLHHLDMKLVTPFQSSIETVSKRESILIEVRNRSGQIGWGEVVAFSSPWYTEETIGTCHHLLKSFLIPELLAKPFQDPEAFIDSFSYIRRNQMAKAAIEGAVWDLHAKLKEKPLAAILGGTAKQIDSGVVVGLASMEHMLETIEKHVSDGYKRIKIKIKPGLDAVLLHEIRSHFPDVPLMADANSAYTLDDISLLKQLDEYNLLMIEQPLAHDDIIDHAVLQSQLKTPICLDESIITLNDAIKAIQLGSCGVINIKPGRVGGLFESIKIHDYCMKHNVPVWVGGMLETGVSRAHNIALATLPNFTIPGDISASARYWEEDIISPPVTVNNGKINVPAGHGLGFEVNRSKLAKYCTHIERFTKKN</sequence>
<comment type="cofactor">
    <cofactor evidence="1 7">
        <name>a divalent metal cation</name>
        <dbReference type="ChEBI" id="CHEBI:60240"/>
    </cofactor>
</comment>
<name>A0A6I2MD59_9BACI</name>
<organism evidence="9 10">
    <name type="scientific">Metabacillus idriensis</name>
    <dbReference type="NCBI Taxonomy" id="324768"/>
    <lineage>
        <taxon>Bacteria</taxon>
        <taxon>Bacillati</taxon>
        <taxon>Bacillota</taxon>
        <taxon>Bacilli</taxon>
        <taxon>Bacillales</taxon>
        <taxon>Bacillaceae</taxon>
        <taxon>Metabacillus</taxon>
    </lineage>
</organism>
<dbReference type="GO" id="GO:0016854">
    <property type="term" value="F:racemase and epimerase activity"/>
    <property type="evidence" value="ECO:0007669"/>
    <property type="project" value="UniProtKB-ARBA"/>
</dbReference>
<keyword evidence="2 7" id="KW-0474">Menaquinone biosynthesis</keyword>
<keyword evidence="5 7" id="KW-0456">Lyase</keyword>
<dbReference type="PANTHER" id="PTHR48073">
    <property type="entry name" value="O-SUCCINYLBENZOATE SYNTHASE-RELATED"/>
    <property type="match status" value="1"/>
</dbReference>
<dbReference type="SFLD" id="SFLDS00001">
    <property type="entry name" value="Enolase"/>
    <property type="match status" value="1"/>
</dbReference>
<dbReference type="PANTHER" id="PTHR48073:SF5">
    <property type="entry name" value="O-SUCCINYLBENZOATE SYNTHASE"/>
    <property type="match status" value="1"/>
</dbReference>
<dbReference type="UniPathway" id="UPA01057">
    <property type="reaction ID" value="UER00165"/>
</dbReference>
<comment type="pathway">
    <text evidence="7">Quinol/quinone metabolism; menaquinone biosynthesis.</text>
</comment>
<dbReference type="SMART" id="SM00922">
    <property type="entry name" value="MR_MLE"/>
    <property type="match status" value="1"/>
</dbReference>
<dbReference type="AlphaFoldDB" id="A0A6I2MD59"/>
<evidence type="ECO:0000256" key="6">
    <source>
        <dbReference type="ARBA" id="ARBA00029491"/>
    </source>
</evidence>
<feature type="domain" description="Mandelate racemase/muconate lactonizing enzyme C-terminal" evidence="8">
    <location>
        <begin position="143"/>
        <end position="235"/>
    </location>
</feature>
<dbReference type="Gene3D" id="3.30.390.10">
    <property type="entry name" value="Enolase-like, N-terminal domain"/>
    <property type="match status" value="1"/>
</dbReference>
<keyword evidence="10" id="KW-1185">Reference proteome</keyword>
<dbReference type="SFLD" id="SFLDF00009">
    <property type="entry name" value="o-succinylbenzoate_synthase"/>
    <property type="match status" value="1"/>
</dbReference>
<dbReference type="Pfam" id="PF02746">
    <property type="entry name" value="MR_MLE_N"/>
    <property type="match status" value="1"/>
</dbReference>
<keyword evidence="4 7" id="KW-0460">Magnesium</keyword>
<feature type="binding site" evidence="7">
    <location>
        <position position="214"/>
    </location>
    <ligand>
        <name>Mg(2+)</name>
        <dbReference type="ChEBI" id="CHEBI:18420"/>
    </ligand>
</feature>
<evidence type="ECO:0000256" key="1">
    <source>
        <dbReference type="ARBA" id="ARBA00001968"/>
    </source>
</evidence>
<dbReference type="InterPro" id="IPR013341">
    <property type="entry name" value="Mandelate_racemase_N_dom"/>
</dbReference>
<gene>
    <name evidence="7 9" type="primary">menC</name>
    <name evidence="9" type="ORF">GJU41_14740</name>
</gene>
<dbReference type="GO" id="GO:0000287">
    <property type="term" value="F:magnesium ion binding"/>
    <property type="evidence" value="ECO:0007669"/>
    <property type="project" value="UniProtKB-UniRule"/>
</dbReference>
<evidence type="ECO:0000259" key="8">
    <source>
        <dbReference type="SMART" id="SM00922"/>
    </source>
</evidence>
<feature type="active site" description="Proton acceptor" evidence="7">
    <location>
        <position position="263"/>
    </location>
</feature>
<evidence type="ECO:0000313" key="10">
    <source>
        <dbReference type="Proteomes" id="UP000441585"/>
    </source>
</evidence>
<dbReference type="GO" id="GO:0043748">
    <property type="term" value="F:O-succinylbenzoate synthase activity"/>
    <property type="evidence" value="ECO:0007669"/>
    <property type="project" value="UniProtKB-EC"/>
</dbReference>